<accession>A0ABS7ZB13</accession>
<evidence type="ECO:0000313" key="11">
    <source>
        <dbReference type="Proteomes" id="UP001319870"/>
    </source>
</evidence>
<comment type="caution">
    <text evidence="10">The sequence shown here is derived from an EMBL/GenBank/DDBJ whole genome shotgun (WGS) entry which is preliminary data.</text>
</comment>
<dbReference type="SUPFAM" id="SSF52317">
    <property type="entry name" value="Class I glutamine amidotransferase-like"/>
    <property type="match status" value="1"/>
</dbReference>
<keyword evidence="11" id="KW-1185">Reference proteome</keyword>
<evidence type="ECO:0000259" key="8">
    <source>
        <dbReference type="Pfam" id="PF08532"/>
    </source>
</evidence>
<dbReference type="InterPro" id="IPR003476">
    <property type="entry name" value="Glyco_hydro_42"/>
</dbReference>
<dbReference type="CDD" id="cd03143">
    <property type="entry name" value="A4_beta-galactosidase_middle_domain"/>
    <property type="match status" value="1"/>
</dbReference>
<keyword evidence="4 6" id="KW-0378">Hydrolase</keyword>
<dbReference type="Gene3D" id="2.60.40.1180">
    <property type="entry name" value="Golgi alpha-mannosidase II"/>
    <property type="match status" value="1"/>
</dbReference>
<dbReference type="InterPro" id="IPR013529">
    <property type="entry name" value="Glyco_hydro_42_N"/>
</dbReference>
<dbReference type="InterPro" id="IPR017853">
    <property type="entry name" value="GH"/>
</dbReference>
<evidence type="ECO:0000256" key="1">
    <source>
        <dbReference type="ARBA" id="ARBA00001412"/>
    </source>
</evidence>
<dbReference type="Pfam" id="PF02449">
    <property type="entry name" value="Glyco_hydro_42"/>
    <property type="match status" value="1"/>
</dbReference>
<evidence type="ECO:0000256" key="6">
    <source>
        <dbReference type="PIRNR" id="PIRNR001084"/>
    </source>
</evidence>
<reference evidence="10 11" key="1">
    <citation type="submission" date="2021-09" db="EMBL/GenBank/DDBJ databases">
        <title>Isoptericola luteus sp. nov., a novel bacterium isolated from Harbin, the capital city of Heilongjiang province.</title>
        <authorList>
            <person name="Li J."/>
        </authorList>
    </citation>
    <scope>NUCLEOTIDE SEQUENCE [LARGE SCALE GENOMIC DNA]</scope>
    <source>
        <strain evidence="10 11">NEAU-Y5</strain>
    </source>
</reference>
<feature type="domain" description="Beta-galactosidase trimerisation" evidence="8">
    <location>
        <begin position="403"/>
        <end position="622"/>
    </location>
</feature>
<dbReference type="Gene3D" id="3.40.50.880">
    <property type="match status" value="1"/>
</dbReference>
<dbReference type="PIRSF" id="PIRSF001084">
    <property type="entry name" value="B-galactosidase"/>
    <property type="match status" value="1"/>
</dbReference>
<dbReference type="RefSeq" id="WP_225563954.1">
    <property type="nucleotide sequence ID" value="NZ_JAIXCQ010000001.1"/>
</dbReference>
<dbReference type="Pfam" id="PF08532">
    <property type="entry name" value="Glyco_hydro_42M"/>
    <property type="match status" value="1"/>
</dbReference>
<dbReference type="Gene3D" id="3.20.20.80">
    <property type="entry name" value="Glycosidases"/>
    <property type="match status" value="1"/>
</dbReference>
<evidence type="ECO:0000259" key="9">
    <source>
        <dbReference type="Pfam" id="PF08533"/>
    </source>
</evidence>
<dbReference type="InterPro" id="IPR013780">
    <property type="entry name" value="Glyco_hydro_b"/>
</dbReference>
<comment type="similarity">
    <text evidence="2 6">Belongs to the glycosyl hydrolase 42 family.</text>
</comment>
<dbReference type="PANTHER" id="PTHR36447:SF1">
    <property type="entry name" value="BETA-GALACTOSIDASE GANA"/>
    <property type="match status" value="1"/>
</dbReference>
<dbReference type="EMBL" id="JAIXCQ010000001">
    <property type="protein sequence ID" value="MCA5892232.1"/>
    <property type="molecule type" value="Genomic_DNA"/>
</dbReference>
<organism evidence="10 11">
    <name type="scientific">Isoptericola luteus</name>
    <dbReference type="NCBI Taxonomy" id="2879484"/>
    <lineage>
        <taxon>Bacteria</taxon>
        <taxon>Bacillati</taxon>
        <taxon>Actinomycetota</taxon>
        <taxon>Actinomycetes</taxon>
        <taxon>Micrococcales</taxon>
        <taxon>Promicromonosporaceae</taxon>
        <taxon>Isoptericola</taxon>
    </lineage>
</organism>
<dbReference type="SUPFAM" id="SSF51445">
    <property type="entry name" value="(Trans)glycosidases"/>
    <property type="match status" value="1"/>
</dbReference>
<evidence type="ECO:0000256" key="3">
    <source>
        <dbReference type="ARBA" id="ARBA00012756"/>
    </source>
</evidence>
<proteinExistence type="inferred from homology"/>
<evidence type="ECO:0000259" key="7">
    <source>
        <dbReference type="Pfam" id="PF02449"/>
    </source>
</evidence>
<evidence type="ECO:0000313" key="10">
    <source>
        <dbReference type="EMBL" id="MCA5892232.1"/>
    </source>
</evidence>
<comment type="catalytic activity">
    <reaction evidence="1 6">
        <text>Hydrolysis of terminal non-reducing beta-D-galactose residues in beta-D-galactosides.</text>
        <dbReference type="EC" id="3.2.1.23"/>
    </reaction>
</comment>
<evidence type="ECO:0000256" key="2">
    <source>
        <dbReference type="ARBA" id="ARBA00005940"/>
    </source>
</evidence>
<dbReference type="EC" id="3.2.1.23" evidence="3 6"/>
<keyword evidence="5 6" id="KW-0326">Glycosidase</keyword>
<feature type="domain" description="Beta-galactosidase C-terminal" evidence="9">
    <location>
        <begin position="631"/>
        <end position="690"/>
    </location>
</feature>
<dbReference type="PANTHER" id="PTHR36447">
    <property type="entry name" value="BETA-GALACTOSIDASE GANA"/>
    <property type="match status" value="1"/>
</dbReference>
<sequence>MSALLPAGPKVRYGGDYNPEQWPREVWEADYAAFDLASIDTVTLNVFSWATLQPAEDTYDFALLDAVVERAVAGGRDVVLATSTGALPPWLAHRHPEVERTDFSGRRHVYGQRHNACPSSPVYRRLSAELAGRLAGRYAGTPGLVAWHVGNEYGGFDGGCWCDLCAAGFRDWLRERYGTLERLNDAWNATFWSHTFSDWEQVVPPNLLSEHWRGPDHTAFQGITLDYRRFMSDAMLANFRDEKERIREHDATTPVTTNFMGMFRPIDYHRWADDLDFASWDNYPPGQREHARMALAHDVMRGLKGGAPFWVMEQTPTITASRDVNPVKRPGVLRLWSWQAVAHGADAVLYFQMRQSKGACEKYHGAVLDHAGRTDTRAFREVAALGAELDALGDAVLGARTPARVALLFDWDSWWAAEMTDGFNRHARYVDTVLAYYRATWQAGAQVDVVPQTADLAGYDVVLAPMLHVLRGDVAARLEGVVARGASVLASFWSGRADEDANAFLMDAPGPLGPLFGIRVEETDSAEPGVTNPVTLGDPLGPAGGPDGVVSQAGLVFEVVVPQGADVVGTYGAEFYAGTPAVTRHRAGGGEGDPGEAWYVATGLDDAGTAWVVGRVLERHGLVGPYADVPDVELAVRENANGRFAFVLHHGTEPVDVVAHASGTDLLTGRAVTAGEPLHLEPADVVVLREHRAL</sequence>
<evidence type="ECO:0000256" key="4">
    <source>
        <dbReference type="ARBA" id="ARBA00022801"/>
    </source>
</evidence>
<dbReference type="InterPro" id="IPR029062">
    <property type="entry name" value="Class_I_gatase-like"/>
</dbReference>
<dbReference type="Proteomes" id="UP001319870">
    <property type="component" value="Unassembled WGS sequence"/>
</dbReference>
<dbReference type="Pfam" id="PF08533">
    <property type="entry name" value="Glyco_hydro_42C"/>
    <property type="match status" value="1"/>
</dbReference>
<dbReference type="InterPro" id="IPR013738">
    <property type="entry name" value="Beta_galactosidase_Trimer"/>
</dbReference>
<dbReference type="InterPro" id="IPR013739">
    <property type="entry name" value="Beta_galactosidase_C"/>
</dbReference>
<evidence type="ECO:0000256" key="5">
    <source>
        <dbReference type="ARBA" id="ARBA00023295"/>
    </source>
</evidence>
<gene>
    <name evidence="10" type="ORF">LEP48_02565</name>
</gene>
<protein>
    <recommendedName>
        <fullName evidence="3 6">Beta-galactosidase</fullName>
        <shortName evidence="6">Beta-gal</shortName>
        <ecNumber evidence="3 6">3.2.1.23</ecNumber>
    </recommendedName>
</protein>
<feature type="domain" description="Glycoside hydrolase family 42 N-terminal" evidence="7">
    <location>
        <begin position="16"/>
        <end position="391"/>
    </location>
</feature>
<name>A0ABS7ZB13_9MICO</name>